<evidence type="ECO:0000313" key="3">
    <source>
        <dbReference type="Proteomes" id="UP000298663"/>
    </source>
</evidence>
<sequence length="86" mass="9664">MKLFGLSTLIFALLLSSALTIPAGQIQELPTTEGSGNDFAGPLLSSLNSNDIKVHRVKRHYDGRCYMCRRWDDGECDCNYVYHLPE</sequence>
<dbReference type="Proteomes" id="UP000298663">
    <property type="component" value="Unassembled WGS sequence"/>
</dbReference>
<dbReference type="AlphaFoldDB" id="A0A4U5LPW9"/>
<evidence type="ECO:0000256" key="1">
    <source>
        <dbReference type="SAM" id="SignalP"/>
    </source>
</evidence>
<reference evidence="2 3" key="1">
    <citation type="journal article" date="2015" name="Genome Biol.">
        <title>Comparative genomics of Steinernema reveals deeply conserved gene regulatory networks.</title>
        <authorList>
            <person name="Dillman A.R."/>
            <person name="Macchietto M."/>
            <person name="Porter C.F."/>
            <person name="Rogers A."/>
            <person name="Williams B."/>
            <person name="Antoshechkin I."/>
            <person name="Lee M.M."/>
            <person name="Goodwin Z."/>
            <person name="Lu X."/>
            <person name="Lewis E.E."/>
            <person name="Goodrich-Blair H."/>
            <person name="Stock S.P."/>
            <person name="Adams B.J."/>
            <person name="Sternberg P.W."/>
            <person name="Mortazavi A."/>
        </authorList>
    </citation>
    <scope>NUCLEOTIDE SEQUENCE [LARGE SCALE GENOMIC DNA]</scope>
    <source>
        <strain evidence="2 3">ALL</strain>
    </source>
</reference>
<keyword evidence="1" id="KW-0732">Signal</keyword>
<evidence type="ECO:0000313" key="2">
    <source>
        <dbReference type="EMBL" id="TKR57992.1"/>
    </source>
</evidence>
<gene>
    <name evidence="2" type="ORF">L596_030622</name>
</gene>
<reference evidence="2 3" key="2">
    <citation type="journal article" date="2019" name="G3 (Bethesda)">
        <title>Hybrid Assembly of the Genome of the Entomopathogenic Nematode Steinernema carpocapsae Identifies the X-Chromosome.</title>
        <authorList>
            <person name="Serra L."/>
            <person name="Macchietto M."/>
            <person name="Macias-Munoz A."/>
            <person name="McGill C.J."/>
            <person name="Rodriguez I.M."/>
            <person name="Rodriguez B."/>
            <person name="Murad R."/>
            <person name="Mortazavi A."/>
        </authorList>
    </citation>
    <scope>NUCLEOTIDE SEQUENCE [LARGE SCALE GENOMIC DNA]</scope>
    <source>
        <strain evidence="2 3">ALL</strain>
    </source>
</reference>
<proteinExistence type="predicted"/>
<feature type="chain" id="PRO_5020498969" evidence="1">
    <location>
        <begin position="19"/>
        <end position="86"/>
    </location>
</feature>
<dbReference type="EMBL" id="AZBU02000014">
    <property type="protein sequence ID" value="TKR57992.1"/>
    <property type="molecule type" value="Genomic_DNA"/>
</dbReference>
<keyword evidence="3" id="KW-1185">Reference proteome</keyword>
<comment type="caution">
    <text evidence="2">The sequence shown here is derived from an EMBL/GenBank/DDBJ whole genome shotgun (WGS) entry which is preliminary data.</text>
</comment>
<feature type="signal peptide" evidence="1">
    <location>
        <begin position="1"/>
        <end position="18"/>
    </location>
</feature>
<accession>A0A4U5LPW9</accession>
<protein>
    <submittedName>
        <fullName evidence="2">Uncharacterized protein</fullName>
    </submittedName>
</protein>
<organism evidence="2 3">
    <name type="scientific">Steinernema carpocapsae</name>
    <name type="common">Entomopathogenic nematode</name>
    <dbReference type="NCBI Taxonomy" id="34508"/>
    <lineage>
        <taxon>Eukaryota</taxon>
        <taxon>Metazoa</taxon>
        <taxon>Ecdysozoa</taxon>
        <taxon>Nematoda</taxon>
        <taxon>Chromadorea</taxon>
        <taxon>Rhabditida</taxon>
        <taxon>Tylenchina</taxon>
        <taxon>Panagrolaimomorpha</taxon>
        <taxon>Strongyloidoidea</taxon>
        <taxon>Steinernematidae</taxon>
        <taxon>Steinernema</taxon>
    </lineage>
</organism>
<name>A0A4U5LPW9_STECR</name>